<feature type="domain" description="PAS" evidence="17">
    <location>
        <begin position="388"/>
        <end position="427"/>
    </location>
</feature>
<dbReference type="SMART" id="SM00387">
    <property type="entry name" value="HATPase_c"/>
    <property type="match status" value="1"/>
</dbReference>
<dbReference type="CDD" id="cd00156">
    <property type="entry name" value="REC"/>
    <property type="match status" value="1"/>
</dbReference>
<dbReference type="SMART" id="SM00388">
    <property type="entry name" value="HisKA"/>
    <property type="match status" value="1"/>
</dbReference>
<dbReference type="OrthoDB" id="9811889at2"/>
<feature type="transmembrane region" description="Helical" evidence="14">
    <location>
        <begin position="17"/>
        <end position="35"/>
    </location>
</feature>
<keyword evidence="6" id="KW-0547">Nucleotide-binding</keyword>
<dbReference type="PANTHER" id="PTHR45339">
    <property type="entry name" value="HYBRID SIGNAL TRANSDUCTION HISTIDINE KINASE J"/>
    <property type="match status" value="1"/>
</dbReference>
<evidence type="ECO:0000256" key="8">
    <source>
        <dbReference type="ARBA" id="ARBA00022840"/>
    </source>
</evidence>
<dbReference type="InterPro" id="IPR000700">
    <property type="entry name" value="PAS-assoc_C"/>
</dbReference>
<dbReference type="Pfam" id="PF13426">
    <property type="entry name" value="PAS_9"/>
    <property type="match status" value="1"/>
</dbReference>
<dbReference type="Pfam" id="PF00672">
    <property type="entry name" value="HAMP"/>
    <property type="match status" value="1"/>
</dbReference>
<feature type="domain" description="PAS" evidence="17">
    <location>
        <begin position="257"/>
        <end position="310"/>
    </location>
</feature>
<keyword evidence="14" id="KW-0472">Membrane</keyword>
<dbReference type="InterPro" id="IPR001610">
    <property type="entry name" value="PAC"/>
</dbReference>
<dbReference type="SMART" id="SM00065">
    <property type="entry name" value="GAF"/>
    <property type="match status" value="1"/>
</dbReference>
<dbReference type="InterPro" id="IPR001789">
    <property type="entry name" value="Sig_transdc_resp-reg_receiver"/>
</dbReference>
<keyword evidence="21" id="KW-1185">Reference proteome</keyword>
<dbReference type="PROSITE" id="PS50885">
    <property type="entry name" value="HAMP"/>
    <property type="match status" value="1"/>
</dbReference>
<reference evidence="21" key="2">
    <citation type="journal article" date="2018" name="Environ. Microbiol.">
        <title>Bloom of a denitrifying methanotroph, 'Candidatus Methylomirabilis limnetica', in a deep stratified lake.</title>
        <authorList>
            <person name="Graf J.S."/>
            <person name="Mayr M.J."/>
            <person name="Marchant H.K."/>
            <person name="Tienken D."/>
            <person name="Hach P.F."/>
            <person name="Brand A."/>
            <person name="Schubert C.J."/>
            <person name="Kuypers M.M."/>
            <person name="Milucka J."/>
        </authorList>
    </citation>
    <scope>NUCLEOTIDE SEQUENCE [LARGE SCALE GENOMIC DNA]</scope>
    <source>
        <strain evidence="21">Zug</strain>
    </source>
</reference>
<dbReference type="InterPro" id="IPR011006">
    <property type="entry name" value="CheY-like_superfamily"/>
</dbReference>
<dbReference type="SMART" id="SM00304">
    <property type="entry name" value="HAMP"/>
    <property type="match status" value="1"/>
</dbReference>
<evidence type="ECO:0000256" key="13">
    <source>
        <dbReference type="SAM" id="Coils"/>
    </source>
</evidence>
<evidence type="ECO:0000259" key="15">
    <source>
        <dbReference type="PROSITE" id="PS50109"/>
    </source>
</evidence>
<dbReference type="PROSITE" id="PS50110">
    <property type="entry name" value="RESPONSE_REGULATORY"/>
    <property type="match status" value="2"/>
</dbReference>
<dbReference type="InterPro" id="IPR013767">
    <property type="entry name" value="PAS_fold"/>
</dbReference>
<dbReference type="SUPFAM" id="SSF55874">
    <property type="entry name" value="ATPase domain of HSP90 chaperone/DNA topoisomerase II/histidine kinase"/>
    <property type="match status" value="1"/>
</dbReference>
<dbReference type="InterPro" id="IPR004358">
    <property type="entry name" value="Sig_transdc_His_kin-like_C"/>
</dbReference>
<dbReference type="PROSITE" id="PS50109">
    <property type="entry name" value="HIS_KIN"/>
    <property type="match status" value="1"/>
</dbReference>
<dbReference type="Gene3D" id="3.40.50.2300">
    <property type="match status" value="2"/>
</dbReference>
<dbReference type="Gene3D" id="3.30.450.40">
    <property type="match status" value="1"/>
</dbReference>
<dbReference type="CDD" id="cd16922">
    <property type="entry name" value="HATPase_EvgS-ArcB-TorS-like"/>
    <property type="match status" value="1"/>
</dbReference>
<dbReference type="InterPro" id="IPR035965">
    <property type="entry name" value="PAS-like_dom_sf"/>
</dbReference>
<evidence type="ECO:0000259" key="16">
    <source>
        <dbReference type="PROSITE" id="PS50110"/>
    </source>
</evidence>
<dbReference type="InterPro" id="IPR003661">
    <property type="entry name" value="HisK_dim/P_dom"/>
</dbReference>
<feature type="domain" description="Response regulatory" evidence="16">
    <location>
        <begin position="971"/>
        <end position="1088"/>
    </location>
</feature>
<dbReference type="Pfam" id="PF01590">
    <property type="entry name" value="GAF"/>
    <property type="match status" value="1"/>
</dbReference>
<proteinExistence type="predicted"/>
<evidence type="ECO:0000256" key="2">
    <source>
        <dbReference type="ARBA" id="ARBA00004370"/>
    </source>
</evidence>
<dbReference type="GO" id="GO:0016020">
    <property type="term" value="C:membrane"/>
    <property type="evidence" value="ECO:0007669"/>
    <property type="project" value="UniProtKB-SubCell"/>
</dbReference>
<dbReference type="InterPro" id="IPR005467">
    <property type="entry name" value="His_kinase_dom"/>
</dbReference>
<sequence length="1251" mass="138473">MQLNSPPSPFRSLETKIVIPLLVISALLVALSMWVTQRLFAERLEEQAAYRVHHLASAVKAVARIAGEPTELMRIVHALGEEPDVTFIVVASGETLRVLAATKQAWIGRSISDLPEKDATQHLTNTMATQQEHLHFHTETSEFELILPFDLDGAGASPRDRADRAVMVRLDAHPIERQVSRAMWQVRAILFTVILLTLLFAWTLLQRLILRPVSTIRATMDARTAGEATAYAPVLAADELGRLASSLNEMLDALTESEDKFRGLVNAAPDAILLVNKAGRIVLANEEAERIFGYAQQELLGAPVEMLVPERLRSQHTEHRATYTTTPVTRPMGVGLELYAVRKDGREFPVDIKLSHYPTKDGGIAMSAIRDITARKQAEAQLHLQHTALEAAANGIMITDREGTITWVNSAVTQLTGYTAQEMLGRNSRFLKSDQHDTAFYQQIWATILAGQVWHGEIINRRKDGGLYTEEQAIAPVRDSRGQITHYIAVKQDVTARKQADADLGAAHADLAELYETTKDHAARWEALFTLGRLLNRSLELNEVFGTFAQAVESYVPYDRLGVIVPEVDQLRVAYSVANPPLAAYQGQSWPKTNDTAIEWMLTQREPRLVRDMVKEARFHDEMYMVQEGVRSSIELPLLVGGRAVGVFFLDSLTAGTYSARDIERLLPLADQVAIVIEHSRMYNSVQRHAEELRREVEERKRAEIELQQAKSAAETANRAKSEFLAMMSHEIRTPLNAVIGMTELTLDTALTAEQREFLQVVLSSSEALLTVINDILDISKIEAGQMVIEDVGFHLREVVEGVAEVLSIRAQKKGLELTCYVDPVLPSRVLGDPTRLRQVLVNLVGNAIKFTERGEVAIQVEQAAAAAPGRVGLHVSVADTGIGIPTHQQARIFDPFAQADSTTTRRFGGSGLGLSISKSLVELMGGRIWVQSEIGKGSTFHCDFAVSLAEPEAEILRVEGEVYPDLRDVAVLVVDDNPTNRLILRRTLQAWGTSVGEASGGEEALALLRTSHTHFQVVILDHQMPDMDGVDVARAIRHDPKLQGIKLVMLSSWEGLLAGVREELGITVVLTKPVKQSKLFDMLMGLLRRPEEAVTLAEPAIPKAMRPTIQQHILLVEDNVDNQNLVRRILEKAGYWVVIAGNGVAAVSAVRQARYDLILMDVQMPEMDGFEATRTIRAWEREHNVGRTPIIALTAHAIAGYREQCLQLGMDDYLTKPLKKDLLLATVARYLADYENPPPPLLAKGGHGGI</sequence>
<evidence type="ECO:0000256" key="12">
    <source>
        <dbReference type="PROSITE-ProRule" id="PRU00169"/>
    </source>
</evidence>
<dbReference type="Pfam" id="PF02518">
    <property type="entry name" value="HATPase_c"/>
    <property type="match status" value="1"/>
</dbReference>
<evidence type="ECO:0000259" key="17">
    <source>
        <dbReference type="PROSITE" id="PS50112"/>
    </source>
</evidence>
<dbReference type="CDD" id="cd06225">
    <property type="entry name" value="HAMP"/>
    <property type="match status" value="1"/>
</dbReference>
<feature type="domain" description="Histidine kinase" evidence="15">
    <location>
        <begin position="727"/>
        <end position="949"/>
    </location>
</feature>
<dbReference type="EMBL" id="NVQC01000013">
    <property type="protein sequence ID" value="PTL36751.1"/>
    <property type="molecule type" value="Genomic_DNA"/>
</dbReference>
<dbReference type="SUPFAM" id="SSF55781">
    <property type="entry name" value="GAF domain-like"/>
    <property type="match status" value="1"/>
</dbReference>
<keyword evidence="7" id="KW-0418">Kinase</keyword>
<feature type="domain" description="PAC" evidence="18">
    <location>
        <begin position="334"/>
        <end position="384"/>
    </location>
</feature>
<dbReference type="FunFam" id="3.30.565.10:FF:000010">
    <property type="entry name" value="Sensor histidine kinase RcsC"/>
    <property type="match status" value="1"/>
</dbReference>
<comment type="subunit">
    <text evidence="10">At low DSF concentrations, interacts with RpfF.</text>
</comment>
<dbReference type="InterPro" id="IPR000014">
    <property type="entry name" value="PAS"/>
</dbReference>
<keyword evidence="9" id="KW-0902">Two-component regulatory system</keyword>
<dbReference type="InterPro" id="IPR036097">
    <property type="entry name" value="HisK_dim/P_sf"/>
</dbReference>
<dbReference type="InterPro" id="IPR003660">
    <property type="entry name" value="HAMP_dom"/>
</dbReference>
<comment type="subcellular location">
    <subcellularLocation>
        <location evidence="2">Membrane</location>
    </subcellularLocation>
</comment>
<dbReference type="CDD" id="cd17546">
    <property type="entry name" value="REC_hyHK_CKI1_RcsC-like"/>
    <property type="match status" value="1"/>
</dbReference>
<evidence type="ECO:0000256" key="9">
    <source>
        <dbReference type="ARBA" id="ARBA00023012"/>
    </source>
</evidence>
<dbReference type="Gene3D" id="3.30.450.20">
    <property type="entry name" value="PAS domain"/>
    <property type="match status" value="2"/>
</dbReference>
<feature type="domain" description="HAMP" evidence="19">
    <location>
        <begin position="207"/>
        <end position="259"/>
    </location>
</feature>
<feature type="transmembrane region" description="Helical" evidence="14">
    <location>
        <begin position="186"/>
        <end position="205"/>
    </location>
</feature>
<keyword evidence="8" id="KW-0067">ATP-binding</keyword>
<keyword evidence="5" id="KW-0808">Transferase</keyword>
<evidence type="ECO:0000259" key="19">
    <source>
        <dbReference type="PROSITE" id="PS50885"/>
    </source>
</evidence>
<dbReference type="Pfam" id="PF00072">
    <property type="entry name" value="Response_reg"/>
    <property type="match status" value="2"/>
</dbReference>
<dbReference type="InterPro" id="IPR029016">
    <property type="entry name" value="GAF-like_dom_sf"/>
</dbReference>
<dbReference type="GO" id="GO:0006355">
    <property type="term" value="P:regulation of DNA-templated transcription"/>
    <property type="evidence" value="ECO:0007669"/>
    <property type="project" value="InterPro"/>
</dbReference>
<reference evidence="20 21" key="1">
    <citation type="submission" date="2017-09" db="EMBL/GenBank/DDBJ databases">
        <title>Bloom of a denitrifying methanotroph, Candidatus Methylomirabilis limnetica, in a deep stratified lake.</title>
        <authorList>
            <person name="Graf J.S."/>
            <person name="Marchant H.K."/>
            <person name="Tienken D."/>
            <person name="Hach P.F."/>
            <person name="Brand A."/>
            <person name="Schubert C.J."/>
            <person name="Kuypers M.M."/>
            <person name="Milucka J."/>
        </authorList>
    </citation>
    <scope>NUCLEOTIDE SEQUENCE [LARGE SCALE GENOMIC DNA]</scope>
    <source>
        <strain evidence="20 21">Zug</strain>
    </source>
</reference>
<evidence type="ECO:0000313" key="21">
    <source>
        <dbReference type="Proteomes" id="UP000241436"/>
    </source>
</evidence>
<protein>
    <recommendedName>
        <fullName evidence="11">Sensory/regulatory protein RpfC</fullName>
        <ecNumber evidence="3">2.7.13.3</ecNumber>
    </recommendedName>
</protein>
<dbReference type="CDD" id="cd00130">
    <property type="entry name" value="PAS"/>
    <property type="match status" value="2"/>
</dbReference>
<dbReference type="SMART" id="SM00086">
    <property type="entry name" value="PAC"/>
    <property type="match status" value="2"/>
</dbReference>
<organism evidence="20 21">
    <name type="scientific">Candidatus Methylomirabilis limnetica</name>
    <dbReference type="NCBI Taxonomy" id="2033718"/>
    <lineage>
        <taxon>Bacteria</taxon>
        <taxon>Candidatus Methylomirabilota</taxon>
        <taxon>Candidatus Methylomirabilia</taxon>
        <taxon>Candidatus Methylomirabilales</taxon>
        <taxon>Candidatus Methylomirabilaceae</taxon>
        <taxon>Candidatus Methylomirabilis</taxon>
    </lineage>
</organism>
<evidence type="ECO:0000256" key="11">
    <source>
        <dbReference type="ARBA" id="ARBA00068150"/>
    </source>
</evidence>
<dbReference type="Pfam" id="PF00989">
    <property type="entry name" value="PAS"/>
    <property type="match status" value="1"/>
</dbReference>
<dbReference type="SUPFAM" id="SSF47384">
    <property type="entry name" value="Homodimeric domain of signal transducing histidine kinase"/>
    <property type="match status" value="1"/>
</dbReference>
<feature type="coiled-coil region" evidence="13">
    <location>
        <begin position="683"/>
        <end position="720"/>
    </location>
</feature>
<dbReference type="PRINTS" id="PR00344">
    <property type="entry name" value="BCTRLSENSOR"/>
</dbReference>
<dbReference type="EC" id="2.7.13.3" evidence="3"/>
<evidence type="ECO:0000256" key="10">
    <source>
        <dbReference type="ARBA" id="ARBA00064003"/>
    </source>
</evidence>
<evidence type="ECO:0000256" key="4">
    <source>
        <dbReference type="ARBA" id="ARBA00022553"/>
    </source>
</evidence>
<feature type="modified residue" description="4-aspartylphosphate" evidence="12">
    <location>
        <position position="1162"/>
    </location>
</feature>
<dbReference type="FunFam" id="1.10.287.130:FF:000002">
    <property type="entry name" value="Two-component osmosensing histidine kinase"/>
    <property type="match status" value="1"/>
</dbReference>
<dbReference type="SUPFAM" id="SSF55785">
    <property type="entry name" value="PYP-like sensor domain (PAS domain)"/>
    <property type="match status" value="2"/>
</dbReference>
<dbReference type="InterPro" id="IPR003018">
    <property type="entry name" value="GAF"/>
</dbReference>
<feature type="domain" description="PAC" evidence="18">
    <location>
        <begin position="452"/>
        <end position="506"/>
    </location>
</feature>
<dbReference type="PROSITE" id="PS50113">
    <property type="entry name" value="PAC"/>
    <property type="match status" value="2"/>
</dbReference>
<dbReference type="Pfam" id="PF00512">
    <property type="entry name" value="HisKA"/>
    <property type="match status" value="1"/>
</dbReference>
<dbReference type="SMART" id="SM00448">
    <property type="entry name" value="REC"/>
    <property type="match status" value="2"/>
</dbReference>
<accession>A0A2T4U085</accession>
<dbReference type="Proteomes" id="UP000241436">
    <property type="component" value="Unassembled WGS sequence"/>
</dbReference>
<evidence type="ECO:0000256" key="14">
    <source>
        <dbReference type="SAM" id="Phobius"/>
    </source>
</evidence>
<evidence type="ECO:0000256" key="1">
    <source>
        <dbReference type="ARBA" id="ARBA00000085"/>
    </source>
</evidence>
<name>A0A2T4U085_9BACT</name>
<dbReference type="InterPro" id="IPR003594">
    <property type="entry name" value="HATPase_dom"/>
</dbReference>
<dbReference type="Gene3D" id="3.30.565.10">
    <property type="entry name" value="Histidine kinase-like ATPase, C-terminal domain"/>
    <property type="match status" value="1"/>
</dbReference>
<dbReference type="GO" id="GO:0000155">
    <property type="term" value="F:phosphorelay sensor kinase activity"/>
    <property type="evidence" value="ECO:0007669"/>
    <property type="project" value="InterPro"/>
</dbReference>
<keyword evidence="14" id="KW-0812">Transmembrane</keyword>
<keyword evidence="4 12" id="KW-0597">Phosphoprotein</keyword>
<dbReference type="CDD" id="cd00082">
    <property type="entry name" value="HisKA"/>
    <property type="match status" value="1"/>
</dbReference>
<dbReference type="AlphaFoldDB" id="A0A2T4U085"/>
<evidence type="ECO:0000259" key="18">
    <source>
        <dbReference type="PROSITE" id="PS50113"/>
    </source>
</evidence>
<dbReference type="SUPFAM" id="SSF158472">
    <property type="entry name" value="HAMP domain-like"/>
    <property type="match status" value="1"/>
</dbReference>
<dbReference type="InterPro" id="IPR036890">
    <property type="entry name" value="HATPase_C_sf"/>
</dbReference>
<dbReference type="PROSITE" id="PS50112">
    <property type="entry name" value="PAS"/>
    <property type="match status" value="2"/>
</dbReference>
<evidence type="ECO:0000256" key="3">
    <source>
        <dbReference type="ARBA" id="ARBA00012438"/>
    </source>
</evidence>
<feature type="domain" description="Response regulatory" evidence="16">
    <location>
        <begin position="1113"/>
        <end position="1232"/>
    </location>
</feature>
<evidence type="ECO:0000256" key="7">
    <source>
        <dbReference type="ARBA" id="ARBA00022777"/>
    </source>
</evidence>
<dbReference type="NCBIfam" id="TIGR00229">
    <property type="entry name" value="sensory_box"/>
    <property type="match status" value="2"/>
</dbReference>
<keyword evidence="13" id="KW-0175">Coiled coil</keyword>
<gene>
    <name evidence="20" type="ORF">CLG94_03520</name>
</gene>
<dbReference type="SUPFAM" id="SSF52172">
    <property type="entry name" value="CheY-like"/>
    <property type="match status" value="2"/>
</dbReference>
<feature type="modified residue" description="4-aspartylphosphate" evidence="12">
    <location>
        <position position="1022"/>
    </location>
</feature>
<dbReference type="PANTHER" id="PTHR45339:SF1">
    <property type="entry name" value="HYBRID SIGNAL TRANSDUCTION HISTIDINE KINASE J"/>
    <property type="match status" value="1"/>
</dbReference>
<evidence type="ECO:0000256" key="6">
    <source>
        <dbReference type="ARBA" id="ARBA00022741"/>
    </source>
</evidence>
<evidence type="ECO:0000313" key="20">
    <source>
        <dbReference type="EMBL" id="PTL36751.1"/>
    </source>
</evidence>
<comment type="caution">
    <text evidence="20">The sequence shown here is derived from an EMBL/GenBank/DDBJ whole genome shotgun (WGS) entry which is preliminary data.</text>
</comment>
<dbReference type="Gene3D" id="1.10.287.130">
    <property type="match status" value="1"/>
</dbReference>
<dbReference type="Gene3D" id="6.10.340.10">
    <property type="match status" value="1"/>
</dbReference>
<comment type="catalytic activity">
    <reaction evidence="1">
        <text>ATP + protein L-histidine = ADP + protein N-phospho-L-histidine.</text>
        <dbReference type="EC" id="2.7.13.3"/>
    </reaction>
</comment>
<dbReference type="SMART" id="SM00091">
    <property type="entry name" value="PAS"/>
    <property type="match status" value="2"/>
</dbReference>
<evidence type="ECO:0000256" key="5">
    <source>
        <dbReference type="ARBA" id="ARBA00022679"/>
    </source>
</evidence>
<dbReference type="RefSeq" id="WP_107561504.1">
    <property type="nucleotide sequence ID" value="NZ_NVQC01000013.1"/>
</dbReference>
<keyword evidence="14" id="KW-1133">Transmembrane helix</keyword>
<dbReference type="GO" id="GO:0005524">
    <property type="term" value="F:ATP binding"/>
    <property type="evidence" value="ECO:0007669"/>
    <property type="project" value="UniProtKB-KW"/>
</dbReference>